<dbReference type="AlphaFoldDB" id="A0A0F9GAJ0"/>
<name>A0A0F9GAJ0_9ZZZZ</name>
<organism evidence="1">
    <name type="scientific">marine sediment metagenome</name>
    <dbReference type="NCBI Taxonomy" id="412755"/>
    <lineage>
        <taxon>unclassified sequences</taxon>
        <taxon>metagenomes</taxon>
        <taxon>ecological metagenomes</taxon>
    </lineage>
</organism>
<evidence type="ECO:0000313" key="1">
    <source>
        <dbReference type="EMBL" id="KKL95864.1"/>
    </source>
</evidence>
<accession>A0A0F9GAJ0</accession>
<protein>
    <submittedName>
        <fullName evidence="1">Uncharacterized protein</fullName>
    </submittedName>
</protein>
<reference evidence="1" key="1">
    <citation type="journal article" date="2015" name="Nature">
        <title>Complex archaea that bridge the gap between prokaryotes and eukaryotes.</title>
        <authorList>
            <person name="Spang A."/>
            <person name="Saw J.H."/>
            <person name="Jorgensen S.L."/>
            <person name="Zaremba-Niedzwiedzka K."/>
            <person name="Martijn J."/>
            <person name="Lind A.E."/>
            <person name="van Eijk R."/>
            <person name="Schleper C."/>
            <person name="Guy L."/>
            <person name="Ettema T.J."/>
        </authorList>
    </citation>
    <scope>NUCLEOTIDE SEQUENCE</scope>
</reference>
<gene>
    <name evidence="1" type="ORF">LCGC14_1850270</name>
</gene>
<dbReference type="EMBL" id="LAZR01018577">
    <property type="protein sequence ID" value="KKL95864.1"/>
    <property type="molecule type" value="Genomic_DNA"/>
</dbReference>
<comment type="caution">
    <text evidence="1">The sequence shown here is derived from an EMBL/GenBank/DDBJ whole genome shotgun (WGS) entry which is preliminary data.</text>
</comment>
<proteinExistence type="predicted"/>
<sequence>MSNVTLKTPVLYEECVPEVCAQCRGSIFISGVKPGTLPPEHPKNPTSETVYLTFTCNYCKECGLERGKPARIVS</sequence>